<dbReference type="InterPro" id="IPR002481">
    <property type="entry name" value="FUR"/>
</dbReference>
<feature type="binding site" evidence="7">
    <location>
        <position position="119"/>
    </location>
    <ligand>
        <name>Zn(2+)</name>
        <dbReference type="ChEBI" id="CHEBI:29105"/>
    </ligand>
</feature>
<keyword evidence="2" id="KW-0678">Repressor</keyword>
<dbReference type="GO" id="GO:0045892">
    <property type="term" value="P:negative regulation of DNA-templated transcription"/>
    <property type="evidence" value="ECO:0007669"/>
    <property type="project" value="TreeGrafter"/>
</dbReference>
<evidence type="ECO:0000256" key="3">
    <source>
        <dbReference type="ARBA" id="ARBA00022833"/>
    </source>
</evidence>
<dbReference type="RefSeq" id="WP_121586849.1">
    <property type="nucleotide sequence ID" value="NZ_RCHT01000011.1"/>
</dbReference>
<reference evidence="8 9" key="1">
    <citation type="submission" date="2018-10" db="EMBL/GenBank/DDBJ databases">
        <title>Anaerotruncus faecis sp. nov., isolated from human feces.</title>
        <authorList>
            <person name="Wang Y.-J."/>
        </authorList>
    </citation>
    <scope>NUCLEOTIDE SEQUENCE [LARGE SCALE GENOMIC DNA]</scope>
    <source>
        <strain evidence="8 9">22A2-44</strain>
    </source>
</reference>
<evidence type="ECO:0000313" key="8">
    <source>
        <dbReference type="EMBL" id="RLL10942.1"/>
    </source>
</evidence>
<dbReference type="EMBL" id="RCHT01000011">
    <property type="protein sequence ID" value="RLL10942.1"/>
    <property type="molecule type" value="Genomic_DNA"/>
</dbReference>
<dbReference type="InterPro" id="IPR036388">
    <property type="entry name" value="WH-like_DNA-bd_sf"/>
</dbReference>
<dbReference type="PANTHER" id="PTHR33202">
    <property type="entry name" value="ZINC UPTAKE REGULATION PROTEIN"/>
    <property type="match status" value="1"/>
</dbReference>
<evidence type="ECO:0000256" key="7">
    <source>
        <dbReference type="PIRSR" id="PIRSR602481-1"/>
    </source>
</evidence>
<dbReference type="AlphaFoldDB" id="A0A498D0I6"/>
<dbReference type="Proteomes" id="UP000276301">
    <property type="component" value="Unassembled WGS sequence"/>
</dbReference>
<dbReference type="GO" id="GO:0008270">
    <property type="term" value="F:zinc ion binding"/>
    <property type="evidence" value="ECO:0007669"/>
    <property type="project" value="TreeGrafter"/>
</dbReference>
<feature type="binding site" evidence="7">
    <location>
        <position position="122"/>
    </location>
    <ligand>
        <name>Zn(2+)</name>
        <dbReference type="ChEBI" id="CHEBI:29105"/>
    </ligand>
</feature>
<comment type="caution">
    <text evidence="8">The sequence shown here is derived from an EMBL/GenBank/DDBJ whole genome shotgun (WGS) entry which is preliminary data.</text>
</comment>
<keyword evidence="5" id="KW-0238">DNA-binding</keyword>
<dbReference type="GO" id="GO:1900376">
    <property type="term" value="P:regulation of secondary metabolite biosynthetic process"/>
    <property type="evidence" value="ECO:0007669"/>
    <property type="project" value="TreeGrafter"/>
</dbReference>
<evidence type="ECO:0000256" key="5">
    <source>
        <dbReference type="ARBA" id="ARBA00023125"/>
    </source>
</evidence>
<evidence type="ECO:0000256" key="6">
    <source>
        <dbReference type="ARBA" id="ARBA00023163"/>
    </source>
</evidence>
<evidence type="ECO:0000313" key="9">
    <source>
        <dbReference type="Proteomes" id="UP000276301"/>
    </source>
</evidence>
<feature type="binding site" evidence="7">
    <location>
        <position position="82"/>
    </location>
    <ligand>
        <name>Zn(2+)</name>
        <dbReference type="ChEBI" id="CHEBI:29105"/>
    </ligand>
</feature>
<dbReference type="InterPro" id="IPR036390">
    <property type="entry name" value="WH_DNA-bd_sf"/>
</dbReference>
<keyword evidence="7" id="KW-0479">Metal-binding</keyword>
<evidence type="ECO:0000256" key="1">
    <source>
        <dbReference type="ARBA" id="ARBA00007957"/>
    </source>
</evidence>
<keyword evidence="9" id="KW-1185">Reference proteome</keyword>
<dbReference type="GO" id="GO:0003700">
    <property type="term" value="F:DNA-binding transcription factor activity"/>
    <property type="evidence" value="ECO:0007669"/>
    <property type="project" value="InterPro"/>
</dbReference>
<accession>A0A498D0I6</accession>
<sequence>MKYSRQRELIRQAVMEHPVHPTADAVYAMVREREPNISLGTVYRNLNQLAQQGELLKICLPGASDRFDARTDAHHHLLCDRCGRLYDIELGDLSGLEARIRGITDFTVTGYQVYITGICQNCAEKH</sequence>
<feature type="binding site" evidence="7">
    <location>
        <position position="79"/>
    </location>
    <ligand>
        <name>Zn(2+)</name>
        <dbReference type="ChEBI" id="CHEBI:29105"/>
    </ligand>
</feature>
<dbReference type="GO" id="GO:0000976">
    <property type="term" value="F:transcription cis-regulatory region binding"/>
    <property type="evidence" value="ECO:0007669"/>
    <property type="project" value="TreeGrafter"/>
</dbReference>
<comment type="cofactor">
    <cofactor evidence="7">
        <name>Zn(2+)</name>
        <dbReference type="ChEBI" id="CHEBI:29105"/>
    </cofactor>
    <text evidence="7">Binds 1 zinc ion per subunit.</text>
</comment>
<dbReference type="SUPFAM" id="SSF46785">
    <property type="entry name" value="Winged helix' DNA-binding domain"/>
    <property type="match status" value="1"/>
</dbReference>
<dbReference type="CDD" id="cd07153">
    <property type="entry name" value="Fur_like"/>
    <property type="match status" value="1"/>
</dbReference>
<proteinExistence type="inferred from homology"/>
<name>A0A498D0I6_9FIRM</name>
<dbReference type="Gene3D" id="3.30.1490.190">
    <property type="match status" value="1"/>
</dbReference>
<dbReference type="Pfam" id="PF01475">
    <property type="entry name" value="FUR"/>
    <property type="match status" value="1"/>
</dbReference>
<keyword evidence="3 7" id="KW-0862">Zinc</keyword>
<keyword evidence="4" id="KW-0805">Transcription regulation</keyword>
<dbReference type="Gene3D" id="1.10.10.10">
    <property type="entry name" value="Winged helix-like DNA-binding domain superfamily/Winged helix DNA-binding domain"/>
    <property type="match status" value="1"/>
</dbReference>
<evidence type="ECO:0000256" key="2">
    <source>
        <dbReference type="ARBA" id="ARBA00022491"/>
    </source>
</evidence>
<evidence type="ECO:0000256" key="4">
    <source>
        <dbReference type="ARBA" id="ARBA00023015"/>
    </source>
</evidence>
<gene>
    <name evidence="8" type="ORF">D4A47_07740</name>
</gene>
<keyword evidence="6" id="KW-0804">Transcription</keyword>
<comment type="similarity">
    <text evidence="1">Belongs to the Fur family.</text>
</comment>
<organism evidence="8 9">
    <name type="scientific">Anaerotruncus massiliensis</name>
    <name type="common">ex Liu et al. 2021</name>
    <dbReference type="NCBI Taxonomy" id="2321404"/>
    <lineage>
        <taxon>Bacteria</taxon>
        <taxon>Bacillati</taxon>
        <taxon>Bacillota</taxon>
        <taxon>Clostridia</taxon>
        <taxon>Eubacteriales</taxon>
        <taxon>Oscillospiraceae</taxon>
        <taxon>Anaerotruncus</taxon>
    </lineage>
</organism>
<protein>
    <submittedName>
        <fullName evidence="8">Transcriptional repressor</fullName>
    </submittedName>
</protein>
<dbReference type="PANTHER" id="PTHR33202:SF7">
    <property type="entry name" value="FERRIC UPTAKE REGULATION PROTEIN"/>
    <property type="match status" value="1"/>
</dbReference>
<dbReference type="InterPro" id="IPR043135">
    <property type="entry name" value="Fur_C"/>
</dbReference>